<dbReference type="Proteomes" id="UP001218218">
    <property type="component" value="Unassembled WGS sequence"/>
</dbReference>
<reference evidence="1" key="1">
    <citation type="submission" date="2023-03" db="EMBL/GenBank/DDBJ databases">
        <title>Massive genome expansion in bonnet fungi (Mycena s.s.) driven by repeated elements and novel gene families across ecological guilds.</title>
        <authorList>
            <consortium name="Lawrence Berkeley National Laboratory"/>
            <person name="Harder C.B."/>
            <person name="Miyauchi S."/>
            <person name="Viragh M."/>
            <person name="Kuo A."/>
            <person name="Thoen E."/>
            <person name="Andreopoulos B."/>
            <person name="Lu D."/>
            <person name="Skrede I."/>
            <person name="Drula E."/>
            <person name="Henrissat B."/>
            <person name="Morin E."/>
            <person name="Kohler A."/>
            <person name="Barry K."/>
            <person name="LaButti K."/>
            <person name="Morin E."/>
            <person name="Salamov A."/>
            <person name="Lipzen A."/>
            <person name="Mereny Z."/>
            <person name="Hegedus B."/>
            <person name="Baldrian P."/>
            <person name="Stursova M."/>
            <person name="Weitz H."/>
            <person name="Taylor A."/>
            <person name="Grigoriev I.V."/>
            <person name="Nagy L.G."/>
            <person name="Martin F."/>
            <person name="Kauserud H."/>
        </authorList>
    </citation>
    <scope>NUCLEOTIDE SEQUENCE</scope>
    <source>
        <strain evidence="1">CBHHK002</strain>
    </source>
</reference>
<sequence length="237" mass="26255">MLRSRARPFFRGPLSLGPELPRPRAAPSSGTALMAMNEERLAHRSSPPSIYRRDFRPVCPLFARLRGRAGRAPEDSQRARARGREPLVCDVLPCPVRARVASVRHYTLVVPIRLRGVAAGDEERERNANLLSWDAEGSYSTSSVLALTLSSLSHLSSVPFRAGRPHQDCLSTSSRPFPPYPRLWTSPPRVLVHTISAFDPIPQIMQLCAPKTNAHSMCPYLGPEVPRPREAPVLTTT</sequence>
<evidence type="ECO:0000313" key="2">
    <source>
        <dbReference type="Proteomes" id="UP001218218"/>
    </source>
</evidence>
<dbReference type="AlphaFoldDB" id="A0AAD7A241"/>
<accession>A0AAD7A241</accession>
<proteinExistence type="predicted"/>
<organism evidence="1 2">
    <name type="scientific">Mycena albidolilacea</name>
    <dbReference type="NCBI Taxonomy" id="1033008"/>
    <lineage>
        <taxon>Eukaryota</taxon>
        <taxon>Fungi</taxon>
        <taxon>Dikarya</taxon>
        <taxon>Basidiomycota</taxon>
        <taxon>Agaricomycotina</taxon>
        <taxon>Agaricomycetes</taxon>
        <taxon>Agaricomycetidae</taxon>
        <taxon>Agaricales</taxon>
        <taxon>Marasmiineae</taxon>
        <taxon>Mycenaceae</taxon>
        <taxon>Mycena</taxon>
    </lineage>
</organism>
<keyword evidence="2" id="KW-1185">Reference proteome</keyword>
<name>A0AAD7A241_9AGAR</name>
<comment type="caution">
    <text evidence="1">The sequence shown here is derived from an EMBL/GenBank/DDBJ whole genome shotgun (WGS) entry which is preliminary data.</text>
</comment>
<gene>
    <name evidence="1" type="ORF">DFH08DRAFT_155998</name>
</gene>
<protein>
    <submittedName>
        <fullName evidence="1">Uncharacterized protein</fullName>
    </submittedName>
</protein>
<evidence type="ECO:0000313" key="1">
    <source>
        <dbReference type="EMBL" id="KAJ7347998.1"/>
    </source>
</evidence>
<dbReference type="EMBL" id="JARIHO010000018">
    <property type="protein sequence ID" value="KAJ7347998.1"/>
    <property type="molecule type" value="Genomic_DNA"/>
</dbReference>